<feature type="compositionally biased region" description="Basic and acidic residues" evidence="2">
    <location>
        <begin position="599"/>
        <end position="613"/>
    </location>
</feature>
<reference evidence="3" key="1">
    <citation type="submission" date="2023-10" db="EMBL/GenBank/DDBJ databases">
        <authorList>
            <person name="Chen Y."/>
            <person name="Shah S."/>
            <person name="Dougan E. K."/>
            <person name="Thang M."/>
            <person name="Chan C."/>
        </authorList>
    </citation>
    <scope>NUCLEOTIDE SEQUENCE [LARGE SCALE GENOMIC DNA]</scope>
</reference>
<protein>
    <submittedName>
        <fullName evidence="3">Uncharacterized protein</fullName>
    </submittedName>
</protein>
<keyword evidence="1" id="KW-0175">Coiled coil</keyword>
<evidence type="ECO:0000313" key="3">
    <source>
        <dbReference type="EMBL" id="CAK0883703.1"/>
    </source>
</evidence>
<feature type="region of interest" description="Disordered" evidence="2">
    <location>
        <begin position="584"/>
        <end position="620"/>
    </location>
</feature>
<accession>A0ABN9WBP3</accession>
<dbReference type="SUPFAM" id="SSF52047">
    <property type="entry name" value="RNI-like"/>
    <property type="match status" value="1"/>
</dbReference>
<evidence type="ECO:0000256" key="1">
    <source>
        <dbReference type="SAM" id="Coils"/>
    </source>
</evidence>
<dbReference type="InterPro" id="IPR032675">
    <property type="entry name" value="LRR_dom_sf"/>
</dbReference>
<evidence type="ECO:0000313" key="4">
    <source>
        <dbReference type="Proteomes" id="UP001189429"/>
    </source>
</evidence>
<proteinExistence type="predicted"/>
<keyword evidence="4" id="KW-1185">Reference proteome</keyword>
<organism evidence="3 4">
    <name type="scientific">Prorocentrum cordatum</name>
    <dbReference type="NCBI Taxonomy" id="2364126"/>
    <lineage>
        <taxon>Eukaryota</taxon>
        <taxon>Sar</taxon>
        <taxon>Alveolata</taxon>
        <taxon>Dinophyceae</taxon>
        <taxon>Prorocentrales</taxon>
        <taxon>Prorocentraceae</taxon>
        <taxon>Prorocentrum</taxon>
    </lineage>
</organism>
<sequence>MAERPRYTPFSTAFWAADRPAWLALPLLLPAKGAEELLSMEAALVGARVAELATTLYREGSLPGLSTWQFEECPEFADGIALWRQAMAEETCAAFTRKLQEAARLAREGIAQIGNLAPKLAMTRWGIVIVWVAARAALVAQSSVAGCVQGLPAPAASARVCRDSKRAVFELLQEVIADSRVSPMYDFDLLGPGVWRGGGRVSLAEEAENEWYRRGSELDIGVMCHQACQLPPEDLNGWRPVVALTQEAGAPEWRLPPQDAPRFVLEKHEWLCVVEPTPLDADGKLLLGGTKVLQMALPPPPEHDLDDPEVIAKIQRGEELGKKHQADGLPGALHGSVGLLYAGLCATEGVGHLAMNAGILGLEGLLDGLLRYGPPVQSLSLADCPKLVDRALLEETLPLAGAGLQVLDLERCALDFEHADWLVECAHRLPGLRRLDLAGNELDGDAAVDLLEGLCEKCAALTTLRLDSNPVGLDREDFRATVAGLLARRGAQVVAGGTINFVYGTDSVVWSPQLKPDPPTGVGMGMVERTVEEQEERLARLQQETEALFADKTVKGERFAVAKETHERRVQRLAQRTEGAKQYLRVDYDAPAKAPLPESHSRRGADAVREQSRPDWMAEL</sequence>
<gene>
    <name evidence="3" type="ORF">PCOR1329_LOCUS65850</name>
</gene>
<comment type="caution">
    <text evidence="3">The sequence shown here is derived from an EMBL/GenBank/DDBJ whole genome shotgun (WGS) entry which is preliminary data.</text>
</comment>
<name>A0ABN9WBP3_9DINO</name>
<evidence type="ECO:0000256" key="2">
    <source>
        <dbReference type="SAM" id="MobiDB-lite"/>
    </source>
</evidence>
<dbReference type="Proteomes" id="UP001189429">
    <property type="component" value="Unassembled WGS sequence"/>
</dbReference>
<dbReference type="Gene3D" id="3.80.10.10">
    <property type="entry name" value="Ribonuclease Inhibitor"/>
    <property type="match status" value="1"/>
</dbReference>
<feature type="coiled-coil region" evidence="1">
    <location>
        <begin position="524"/>
        <end position="551"/>
    </location>
</feature>
<dbReference type="EMBL" id="CAUYUJ010018451">
    <property type="protein sequence ID" value="CAK0883703.1"/>
    <property type="molecule type" value="Genomic_DNA"/>
</dbReference>